<sequence length="184" mass="21659">MYLKTFEDVLLFPLAIENNSSELDEDLEVTVEVYGNCEPIIPSVEFINPMLREVASVIYQDGFPRDLFYLQDDIDIKYDNNKLLNYDQERPFYSSAVLQGFPVNIENKEYEYAMKRYIATPDSDNRYSFSIDNLRATEKKWLGKIIALRLPKHEKPSVKMRYRIISNNTSGDLEGELEYMRIIR</sequence>
<proteinExistence type="predicted"/>
<dbReference type="AlphaFoldDB" id="A0A1M6EU22"/>
<reference evidence="2" key="1">
    <citation type="submission" date="2016-11" db="EMBL/GenBank/DDBJ databases">
        <authorList>
            <person name="Varghese N."/>
            <person name="Submissions S."/>
        </authorList>
    </citation>
    <scope>NUCLEOTIDE SEQUENCE [LARGE SCALE GENOMIC DNA]</scope>
    <source>
        <strain evidence="2">DSM 3071</strain>
    </source>
</reference>
<evidence type="ECO:0000313" key="2">
    <source>
        <dbReference type="Proteomes" id="UP000184278"/>
    </source>
</evidence>
<evidence type="ECO:0000313" key="1">
    <source>
        <dbReference type="EMBL" id="SHI89024.1"/>
    </source>
</evidence>
<dbReference type="EMBL" id="FQXK01000045">
    <property type="protein sequence ID" value="SHI89024.1"/>
    <property type="molecule type" value="Genomic_DNA"/>
</dbReference>
<dbReference type="STRING" id="1121131.SAMN02745229_03794"/>
<protein>
    <submittedName>
        <fullName evidence="1">Uncharacterized protein</fullName>
    </submittedName>
</protein>
<dbReference type="GeneID" id="89511373"/>
<gene>
    <name evidence="1" type="ORF">SAMN02745229_03794</name>
</gene>
<name>A0A1M6EU22_BUTFI</name>
<dbReference type="Proteomes" id="UP000184278">
    <property type="component" value="Unassembled WGS sequence"/>
</dbReference>
<dbReference type="RefSeq" id="WP_073390094.1">
    <property type="nucleotide sequence ID" value="NZ_FQXK01000045.1"/>
</dbReference>
<keyword evidence="2" id="KW-1185">Reference proteome</keyword>
<accession>A0A1M6EU22</accession>
<organism evidence="1 2">
    <name type="scientific">Butyrivibrio fibrisolvens DSM 3071</name>
    <dbReference type="NCBI Taxonomy" id="1121131"/>
    <lineage>
        <taxon>Bacteria</taxon>
        <taxon>Bacillati</taxon>
        <taxon>Bacillota</taxon>
        <taxon>Clostridia</taxon>
        <taxon>Lachnospirales</taxon>
        <taxon>Lachnospiraceae</taxon>
        <taxon>Butyrivibrio</taxon>
    </lineage>
</organism>